<dbReference type="eggNOG" id="COG0494">
    <property type="taxonomic scope" value="Bacteria"/>
</dbReference>
<protein>
    <submittedName>
        <fullName evidence="4">Putative NTP pyrophosphohydrolases including oxidative damage repair enzymes</fullName>
    </submittedName>
</protein>
<dbReference type="SUPFAM" id="SSF55811">
    <property type="entry name" value="Nudix"/>
    <property type="match status" value="1"/>
</dbReference>
<accession>R4YZ57</accession>
<comment type="caution">
    <text evidence="4">The sequence shown here is derived from an EMBL/GenBank/DDBJ whole genome shotgun (WGS) entry which is preliminary data.</text>
</comment>
<keyword evidence="2 4" id="KW-0378">Hydrolase</keyword>
<dbReference type="GO" id="GO:0006753">
    <property type="term" value="P:nucleoside phosphate metabolic process"/>
    <property type="evidence" value="ECO:0007669"/>
    <property type="project" value="TreeGrafter"/>
</dbReference>
<dbReference type="STRING" id="1229780.BN381_290082"/>
<dbReference type="PANTHER" id="PTHR11839:SF18">
    <property type="entry name" value="NUDIX HYDROLASE DOMAIN-CONTAINING PROTEIN"/>
    <property type="match status" value="1"/>
</dbReference>
<keyword evidence="5" id="KW-1185">Reference proteome</keyword>
<dbReference type="EMBL" id="CANL01000022">
    <property type="protein sequence ID" value="CCM63723.1"/>
    <property type="molecule type" value="Genomic_DNA"/>
</dbReference>
<evidence type="ECO:0000256" key="2">
    <source>
        <dbReference type="ARBA" id="ARBA00022801"/>
    </source>
</evidence>
<dbReference type="Pfam" id="PF00293">
    <property type="entry name" value="NUDIX"/>
    <property type="match status" value="1"/>
</dbReference>
<evidence type="ECO:0000259" key="3">
    <source>
        <dbReference type="PROSITE" id="PS51462"/>
    </source>
</evidence>
<evidence type="ECO:0000256" key="1">
    <source>
        <dbReference type="ARBA" id="ARBA00001946"/>
    </source>
</evidence>
<dbReference type="AlphaFoldDB" id="R4YZ57"/>
<dbReference type="GO" id="GO:0019693">
    <property type="term" value="P:ribose phosphate metabolic process"/>
    <property type="evidence" value="ECO:0007669"/>
    <property type="project" value="TreeGrafter"/>
</dbReference>
<organism evidence="4 5">
    <name type="scientific">Candidatus Neomicrothrix parvicella RN1</name>
    <dbReference type="NCBI Taxonomy" id="1229780"/>
    <lineage>
        <taxon>Bacteria</taxon>
        <taxon>Bacillati</taxon>
        <taxon>Actinomycetota</taxon>
        <taxon>Acidimicrobiia</taxon>
        <taxon>Acidimicrobiales</taxon>
        <taxon>Microthrixaceae</taxon>
        <taxon>Candidatus Neomicrothrix</taxon>
    </lineage>
</organism>
<dbReference type="HOGENOM" id="CLU_062658_5_2_11"/>
<dbReference type="GO" id="GO:0016787">
    <property type="term" value="F:hydrolase activity"/>
    <property type="evidence" value="ECO:0007669"/>
    <property type="project" value="UniProtKB-KW"/>
</dbReference>
<dbReference type="Gene3D" id="3.90.79.10">
    <property type="entry name" value="Nucleoside Triphosphate Pyrophosphohydrolase"/>
    <property type="match status" value="1"/>
</dbReference>
<dbReference type="PROSITE" id="PS51462">
    <property type="entry name" value="NUDIX"/>
    <property type="match status" value="1"/>
</dbReference>
<name>R4YZ57_9ACTN</name>
<comment type="cofactor">
    <cofactor evidence="1">
        <name>Mg(2+)</name>
        <dbReference type="ChEBI" id="CHEBI:18420"/>
    </cofactor>
</comment>
<dbReference type="Proteomes" id="UP000018291">
    <property type="component" value="Unassembled WGS sequence"/>
</dbReference>
<sequence length="210" mass="22460">MPSIATRLGWETARSLVVEPGSAGWRRPELTSASGFEIVGDTAVHTGFVIDVVQAQMRDPEGGMHSRDVVRHPGAVSVLPLHDDDTVTLVRQYRVAPDGDLLEIPAGKADVEGEAAVELARRELAEEVGLEAESCERLAGFFLSPGYSNEWHETFLATGLSKVPSAADGAEERHMDVLRLGLDEAIEGIATGRIVDAKTIIALLAAARRG</sequence>
<evidence type="ECO:0000313" key="4">
    <source>
        <dbReference type="EMBL" id="CCM63723.1"/>
    </source>
</evidence>
<dbReference type="InterPro" id="IPR000086">
    <property type="entry name" value="NUDIX_hydrolase_dom"/>
</dbReference>
<proteinExistence type="predicted"/>
<dbReference type="PANTHER" id="PTHR11839">
    <property type="entry name" value="UDP/ADP-SUGAR PYROPHOSPHATASE"/>
    <property type="match status" value="1"/>
</dbReference>
<reference evidence="4 5" key="1">
    <citation type="journal article" date="2013" name="ISME J.">
        <title>Metabolic model for the filamentous 'Candidatus Microthrix parvicella' based on genomic and metagenomic analyses.</title>
        <authorList>
            <person name="Jon McIlroy S."/>
            <person name="Kristiansen R."/>
            <person name="Albertsen M."/>
            <person name="Michael Karst S."/>
            <person name="Rossetti S."/>
            <person name="Lund Nielsen J."/>
            <person name="Tandoi V."/>
            <person name="James Seviour R."/>
            <person name="Nielsen P.H."/>
        </authorList>
    </citation>
    <scope>NUCLEOTIDE SEQUENCE [LARGE SCALE GENOMIC DNA]</scope>
    <source>
        <strain evidence="4 5">RN1</strain>
    </source>
</reference>
<dbReference type="InterPro" id="IPR015797">
    <property type="entry name" value="NUDIX_hydrolase-like_dom_sf"/>
</dbReference>
<feature type="domain" description="Nudix hydrolase" evidence="3">
    <location>
        <begin position="71"/>
        <end position="207"/>
    </location>
</feature>
<gene>
    <name evidence="4" type="ORF">BN381_290082</name>
</gene>
<evidence type="ECO:0000313" key="5">
    <source>
        <dbReference type="Proteomes" id="UP000018291"/>
    </source>
</evidence>